<dbReference type="KEGG" id="tdl:TDEL_0G01130"/>
<dbReference type="OrthoDB" id="4066493at2759"/>
<dbReference type="AlphaFoldDB" id="G8ZYK5"/>
<gene>
    <name evidence="2" type="primary">TDEL0G01130</name>
    <name evidence="2" type="ORF">TDEL_0G01130</name>
</gene>
<dbReference type="RefSeq" id="XP_003682691.1">
    <property type="nucleotide sequence ID" value="XM_003682643.1"/>
</dbReference>
<sequence>MSLESARPGSKSVVTLSDFCNRYRISKDVRVSIGVHNEGVFTIDENAFIGIRQTMDNLRQKRQRDEEWLMAGKKLRLSQESLEGNTLDARQDYDENGSGLLPSDLATNYTYHHSGYEDILASEDTLLPRYRTELPFQALSSAGLPSGPPPGLPVRPAILSSEDCHERNSSPPPNR</sequence>
<evidence type="ECO:0000313" key="2">
    <source>
        <dbReference type="EMBL" id="CCE93480.1"/>
    </source>
</evidence>
<keyword evidence="3" id="KW-1185">Reference proteome</keyword>
<feature type="region of interest" description="Disordered" evidence="1">
    <location>
        <begin position="139"/>
        <end position="175"/>
    </location>
</feature>
<protein>
    <submittedName>
        <fullName evidence="2">Uncharacterized protein</fullName>
    </submittedName>
</protein>
<evidence type="ECO:0000313" key="3">
    <source>
        <dbReference type="Proteomes" id="UP000005627"/>
    </source>
</evidence>
<accession>G8ZYK5</accession>
<dbReference type="Proteomes" id="UP000005627">
    <property type="component" value="Chromosome 7"/>
</dbReference>
<proteinExistence type="predicted"/>
<dbReference type="HOGENOM" id="CLU_1533644_0_0_1"/>
<reference evidence="2 3" key="1">
    <citation type="journal article" date="2011" name="Proc. Natl. Acad. Sci. U.S.A.">
        <title>Evolutionary erosion of yeast sex chromosomes by mating-type switching accidents.</title>
        <authorList>
            <person name="Gordon J.L."/>
            <person name="Armisen D."/>
            <person name="Proux-Wera E."/>
            <person name="Oheigeartaigh S.S."/>
            <person name="Byrne K.P."/>
            <person name="Wolfe K.H."/>
        </authorList>
    </citation>
    <scope>NUCLEOTIDE SEQUENCE [LARGE SCALE GENOMIC DNA]</scope>
    <source>
        <strain evidence="3">ATCC 10662 / CBS 1146 / NBRC 0425 / NCYC 2629 / NRRL Y-866</strain>
    </source>
</reference>
<evidence type="ECO:0000256" key="1">
    <source>
        <dbReference type="SAM" id="MobiDB-lite"/>
    </source>
</evidence>
<name>G8ZYK5_TORDE</name>
<dbReference type="EMBL" id="HE616748">
    <property type="protein sequence ID" value="CCE93480.1"/>
    <property type="molecule type" value="Genomic_DNA"/>
</dbReference>
<organism evidence="2 3">
    <name type="scientific">Torulaspora delbrueckii</name>
    <name type="common">Yeast</name>
    <name type="synonym">Candida colliculosa</name>
    <dbReference type="NCBI Taxonomy" id="4950"/>
    <lineage>
        <taxon>Eukaryota</taxon>
        <taxon>Fungi</taxon>
        <taxon>Dikarya</taxon>
        <taxon>Ascomycota</taxon>
        <taxon>Saccharomycotina</taxon>
        <taxon>Saccharomycetes</taxon>
        <taxon>Saccharomycetales</taxon>
        <taxon>Saccharomycetaceae</taxon>
        <taxon>Torulaspora</taxon>
    </lineage>
</organism>
<dbReference type="GeneID" id="11504538"/>
<dbReference type="InParanoid" id="G8ZYK5"/>